<sequence length="68" mass="8265">MGRFVNDAPRHEHQCNADMEKLFIDYRPVLVLFSRRFIKAGEEIRYDYGVKNLPWRCKKDFKSLFLVR</sequence>
<dbReference type="AlphaFoldDB" id="A0A8W8JTE5"/>
<evidence type="ECO:0000259" key="1">
    <source>
        <dbReference type="Pfam" id="PF00856"/>
    </source>
</evidence>
<reference evidence="2" key="1">
    <citation type="submission" date="2022-08" db="UniProtKB">
        <authorList>
            <consortium name="EnsemblMetazoa"/>
        </authorList>
    </citation>
    <scope>IDENTIFICATION</scope>
    <source>
        <strain evidence="2">05x7-T-G4-1.051#20</strain>
    </source>
</reference>
<dbReference type="GO" id="GO:0005700">
    <property type="term" value="C:polytene chromosome"/>
    <property type="evidence" value="ECO:0007669"/>
    <property type="project" value="TreeGrafter"/>
</dbReference>
<organism evidence="2 3">
    <name type="scientific">Magallana gigas</name>
    <name type="common">Pacific oyster</name>
    <name type="synonym">Crassostrea gigas</name>
    <dbReference type="NCBI Taxonomy" id="29159"/>
    <lineage>
        <taxon>Eukaryota</taxon>
        <taxon>Metazoa</taxon>
        <taxon>Spiralia</taxon>
        <taxon>Lophotrochozoa</taxon>
        <taxon>Mollusca</taxon>
        <taxon>Bivalvia</taxon>
        <taxon>Autobranchia</taxon>
        <taxon>Pteriomorphia</taxon>
        <taxon>Ostreida</taxon>
        <taxon>Ostreoidea</taxon>
        <taxon>Ostreidae</taxon>
        <taxon>Magallana</taxon>
    </lineage>
</organism>
<dbReference type="EnsemblMetazoa" id="G20261.3">
    <property type="protein sequence ID" value="G20261.3:cds"/>
    <property type="gene ID" value="G20261"/>
</dbReference>
<dbReference type="GO" id="GO:0005634">
    <property type="term" value="C:nucleus"/>
    <property type="evidence" value="ECO:0007669"/>
    <property type="project" value="TreeGrafter"/>
</dbReference>
<dbReference type="SUPFAM" id="SSF82199">
    <property type="entry name" value="SET domain"/>
    <property type="match status" value="1"/>
</dbReference>
<dbReference type="GO" id="GO:0043516">
    <property type="term" value="P:regulation of DNA damage response, signal transduction by p53 class mediator"/>
    <property type="evidence" value="ECO:0007669"/>
    <property type="project" value="TreeGrafter"/>
</dbReference>
<dbReference type="Gene3D" id="2.170.270.10">
    <property type="entry name" value="SET domain"/>
    <property type="match status" value="1"/>
</dbReference>
<keyword evidence="3" id="KW-1185">Reference proteome</keyword>
<dbReference type="PANTHER" id="PTHR46167">
    <property type="entry name" value="N-LYSINE METHYLTRANSFERASE KMT5A"/>
    <property type="match status" value="1"/>
</dbReference>
<feature type="domain" description="SET" evidence="1">
    <location>
        <begin position="4"/>
        <end position="49"/>
    </location>
</feature>
<protein>
    <recommendedName>
        <fullName evidence="1">SET domain-containing protein</fullName>
    </recommendedName>
</protein>
<dbReference type="InterPro" id="IPR051760">
    <property type="entry name" value="KMT5A"/>
</dbReference>
<proteinExistence type="predicted"/>
<dbReference type="Pfam" id="PF00856">
    <property type="entry name" value="SET"/>
    <property type="match status" value="1"/>
</dbReference>
<dbReference type="GO" id="GO:0042799">
    <property type="term" value="F:histone H4K20 methyltransferase activity"/>
    <property type="evidence" value="ECO:0007669"/>
    <property type="project" value="TreeGrafter"/>
</dbReference>
<evidence type="ECO:0000313" key="3">
    <source>
        <dbReference type="Proteomes" id="UP000005408"/>
    </source>
</evidence>
<dbReference type="CDD" id="cd08161">
    <property type="entry name" value="SET"/>
    <property type="match status" value="1"/>
</dbReference>
<dbReference type="InterPro" id="IPR001214">
    <property type="entry name" value="SET_dom"/>
</dbReference>
<dbReference type="InterPro" id="IPR046341">
    <property type="entry name" value="SET_dom_sf"/>
</dbReference>
<name>A0A8W8JTE5_MAGGI</name>
<evidence type="ECO:0000313" key="2">
    <source>
        <dbReference type="EnsemblMetazoa" id="G20261.3:cds"/>
    </source>
</evidence>
<accession>A0A8W8JTE5</accession>
<dbReference type="PANTHER" id="PTHR46167:SF1">
    <property type="entry name" value="N-LYSINE METHYLTRANSFERASE KMT5A"/>
    <property type="match status" value="1"/>
</dbReference>
<dbReference type="Proteomes" id="UP000005408">
    <property type="component" value="Unassembled WGS sequence"/>
</dbReference>
<dbReference type="GO" id="GO:0006357">
    <property type="term" value="P:regulation of transcription by RNA polymerase II"/>
    <property type="evidence" value="ECO:0007669"/>
    <property type="project" value="TreeGrafter"/>
</dbReference>